<sequence length="84" mass="8250">MGFVVLIALGSILGWLASIISRGDDGQSIALNVGIGVLGALVVGAFASSGSLLVGLSAEALLIALAGATAVLLAFNLAWARRAS</sequence>
<name>A0ABQ1SD34_9SPHN</name>
<keyword evidence="3" id="KW-1185">Reference proteome</keyword>
<organism evidence="2 3">
    <name type="scientific">Tsuneonella deserti</name>
    <dbReference type="NCBI Taxonomy" id="2035528"/>
    <lineage>
        <taxon>Bacteria</taxon>
        <taxon>Pseudomonadati</taxon>
        <taxon>Pseudomonadota</taxon>
        <taxon>Alphaproteobacteria</taxon>
        <taxon>Sphingomonadales</taxon>
        <taxon>Erythrobacteraceae</taxon>
        <taxon>Tsuneonella</taxon>
    </lineage>
</organism>
<reference evidence="3" key="1">
    <citation type="journal article" date="2019" name="Int. J. Syst. Evol. Microbiol.">
        <title>The Global Catalogue of Microorganisms (GCM) 10K type strain sequencing project: providing services to taxonomists for standard genome sequencing and annotation.</title>
        <authorList>
            <consortium name="The Broad Institute Genomics Platform"/>
            <consortium name="The Broad Institute Genome Sequencing Center for Infectious Disease"/>
            <person name="Wu L."/>
            <person name="Ma J."/>
        </authorList>
    </citation>
    <scope>NUCLEOTIDE SEQUENCE [LARGE SCALE GENOMIC DNA]</scope>
    <source>
        <strain evidence="3">CGMCC 1.15959</strain>
    </source>
</reference>
<evidence type="ECO:0008006" key="4">
    <source>
        <dbReference type="Google" id="ProtNLM"/>
    </source>
</evidence>
<gene>
    <name evidence="2" type="ORF">GCM10011515_22550</name>
</gene>
<dbReference type="EMBL" id="BMKL01000001">
    <property type="protein sequence ID" value="GGE02385.1"/>
    <property type="molecule type" value="Genomic_DNA"/>
</dbReference>
<dbReference type="RefSeq" id="WP_188645219.1">
    <property type="nucleotide sequence ID" value="NZ_BMKL01000001.1"/>
</dbReference>
<accession>A0ABQ1SD34</accession>
<feature type="transmembrane region" description="Helical" evidence="1">
    <location>
        <begin position="60"/>
        <end position="79"/>
    </location>
</feature>
<protein>
    <recommendedName>
        <fullName evidence="4">Transglycosylase associated protein</fullName>
    </recommendedName>
</protein>
<dbReference type="Proteomes" id="UP000619041">
    <property type="component" value="Unassembled WGS sequence"/>
</dbReference>
<keyword evidence="1" id="KW-0472">Membrane</keyword>
<proteinExistence type="predicted"/>
<keyword evidence="1" id="KW-0812">Transmembrane</keyword>
<comment type="caution">
    <text evidence="2">The sequence shown here is derived from an EMBL/GenBank/DDBJ whole genome shotgun (WGS) entry which is preliminary data.</text>
</comment>
<evidence type="ECO:0000313" key="3">
    <source>
        <dbReference type="Proteomes" id="UP000619041"/>
    </source>
</evidence>
<evidence type="ECO:0000256" key="1">
    <source>
        <dbReference type="SAM" id="Phobius"/>
    </source>
</evidence>
<evidence type="ECO:0000313" key="2">
    <source>
        <dbReference type="EMBL" id="GGE02385.1"/>
    </source>
</evidence>
<feature type="transmembrane region" description="Helical" evidence="1">
    <location>
        <begin position="29"/>
        <end position="48"/>
    </location>
</feature>
<keyword evidence="1" id="KW-1133">Transmembrane helix</keyword>